<organism evidence="2 3">
    <name type="scientific">Natronoglycomyces albus</name>
    <dbReference type="NCBI Taxonomy" id="2811108"/>
    <lineage>
        <taxon>Bacteria</taxon>
        <taxon>Bacillati</taxon>
        <taxon>Actinomycetota</taxon>
        <taxon>Actinomycetes</taxon>
        <taxon>Glycomycetales</taxon>
        <taxon>Glycomycetaceae</taxon>
        <taxon>Natronoglycomyces</taxon>
    </lineage>
</organism>
<evidence type="ECO:0000313" key="2">
    <source>
        <dbReference type="EMBL" id="QSB05826.1"/>
    </source>
</evidence>
<feature type="transmembrane region" description="Helical" evidence="1">
    <location>
        <begin position="63"/>
        <end position="81"/>
    </location>
</feature>
<evidence type="ECO:0000256" key="1">
    <source>
        <dbReference type="SAM" id="Phobius"/>
    </source>
</evidence>
<dbReference type="Proteomes" id="UP000662939">
    <property type="component" value="Chromosome"/>
</dbReference>
<keyword evidence="1" id="KW-1133">Transmembrane helix</keyword>
<name>A0A895XTG9_9ACTN</name>
<dbReference type="AlphaFoldDB" id="A0A895XTG9"/>
<proteinExistence type="predicted"/>
<reference evidence="2" key="1">
    <citation type="submission" date="2021-02" db="EMBL/GenBank/DDBJ databases">
        <title>Natronoglycomyces albus gen. nov., sp. nov, a haloalkaliphilic actinobacterium from a soda solonchak soil.</title>
        <authorList>
            <person name="Sorokin D.Y."/>
            <person name="Khijniak T.V."/>
            <person name="Zakharycheva A.P."/>
            <person name="Boueva O.V."/>
            <person name="Ariskina E.V."/>
            <person name="Hahnke R.L."/>
            <person name="Bunk B."/>
            <person name="Sproer C."/>
            <person name="Schumann P."/>
            <person name="Evtushenko L.I."/>
            <person name="Kublanov I.V."/>
        </authorList>
    </citation>
    <scope>NUCLEOTIDE SEQUENCE</scope>
    <source>
        <strain evidence="2">DSM 106290</strain>
    </source>
</reference>
<evidence type="ECO:0000313" key="3">
    <source>
        <dbReference type="Proteomes" id="UP000662939"/>
    </source>
</evidence>
<gene>
    <name evidence="2" type="ORF">JQS30_02550</name>
</gene>
<feature type="transmembrane region" description="Helical" evidence="1">
    <location>
        <begin position="37"/>
        <end position="57"/>
    </location>
</feature>
<dbReference type="KEGG" id="nav:JQS30_02550"/>
<feature type="transmembrane region" description="Helical" evidence="1">
    <location>
        <begin position="6"/>
        <end position="25"/>
    </location>
</feature>
<dbReference type="RefSeq" id="WP_213171838.1">
    <property type="nucleotide sequence ID" value="NZ_CP070496.1"/>
</dbReference>
<keyword evidence="1" id="KW-0812">Transmembrane</keyword>
<sequence length="112" mass="11946">MDVLQSIVVFLHLLGMAMIFGPWAMGMLEKKHRTSMTMVIGAATQLATGIMLAGLAGADGNHAKIGIKAVLALLLAIMIVVPWYKKREKVASGHFYGIGGLTIITVAIAVLW</sequence>
<keyword evidence="3" id="KW-1185">Reference proteome</keyword>
<accession>A0A895XTG9</accession>
<protein>
    <submittedName>
        <fullName evidence="2">Uncharacterized protein</fullName>
    </submittedName>
</protein>
<feature type="transmembrane region" description="Helical" evidence="1">
    <location>
        <begin position="93"/>
        <end position="111"/>
    </location>
</feature>
<dbReference type="EMBL" id="CP070496">
    <property type="protein sequence ID" value="QSB05826.1"/>
    <property type="molecule type" value="Genomic_DNA"/>
</dbReference>
<keyword evidence="1" id="KW-0472">Membrane</keyword>